<dbReference type="AlphaFoldDB" id="I4FR69"/>
<dbReference type="Proteomes" id="UP000003172">
    <property type="component" value="Unassembled WGS sequence"/>
</dbReference>
<dbReference type="EMBL" id="CAII01000378">
    <property type="protein sequence ID" value="CCH98144.1"/>
    <property type="molecule type" value="Genomic_DNA"/>
</dbReference>
<comment type="caution">
    <text evidence="1">The sequence shown here is derived from an EMBL/GenBank/DDBJ whole genome shotgun (WGS) entry which is preliminary data.</text>
</comment>
<evidence type="ECO:0008006" key="3">
    <source>
        <dbReference type="Google" id="ProtNLM"/>
    </source>
</evidence>
<evidence type="ECO:0000313" key="2">
    <source>
        <dbReference type="Proteomes" id="UP000003172"/>
    </source>
</evidence>
<proteinExistence type="predicted"/>
<sequence length="122" mass="14414">MGKTLHPTPYTPHPAPRKNFVPQTLIMASKNQEQQHPQERLDRPIVDQLLQSEPNDLNLAECARLRIRYQNFPGAREIQRDLDLILEKWQLDEASLWAKTRPLHSHGQVYQIRQTEEQQDWS</sequence>
<name>I4FR69_MICAE</name>
<accession>I4FR69</accession>
<organism evidence="1 2">
    <name type="scientific">Microcystis aeruginosa PCC 9717</name>
    <dbReference type="NCBI Taxonomy" id="1160286"/>
    <lineage>
        <taxon>Bacteria</taxon>
        <taxon>Bacillati</taxon>
        <taxon>Cyanobacteriota</taxon>
        <taxon>Cyanophyceae</taxon>
        <taxon>Oscillatoriophycideae</taxon>
        <taxon>Chroococcales</taxon>
        <taxon>Microcystaceae</taxon>
        <taxon>Microcystis</taxon>
    </lineage>
</organism>
<evidence type="ECO:0000313" key="1">
    <source>
        <dbReference type="EMBL" id="CCH98144.1"/>
    </source>
</evidence>
<dbReference type="InterPro" id="IPR021705">
    <property type="entry name" value="DUF3288"/>
</dbReference>
<dbReference type="Pfam" id="PF11691">
    <property type="entry name" value="DUF3288"/>
    <property type="match status" value="1"/>
</dbReference>
<reference evidence="1 2" key="1">
    <citation type="submission" date="2012-04" db="EMBL/GenBank/DDBJ databases">
        <authorList>
            <person name="Genoscope - CEA"/>
        </authorList>
    </citation>
    <scope>NUCLEOTIDE SEQUENCE [LARGE SCALE GENOMIC DNA]</scope>
    <source>
        <strain evidence="1 2">9717</strain>
    </source>
</reference>
<gene>
    <name evidence="1" type="ORF">MICAB_4390006</name>
</gene>
<protein>
    <recommendedName>
        <fullName evidence="3">DUF3288 family protein</fullName>
    </recommendedName>
</protein>
<dbReference type="HOGENOM" id="CLU_160065_1_0_3"/>